<dbReference type="GO" id="GO:0005737">
    <property type="term" value="C:cytoplasm"/>
    <property type="evidence" value="ECO:0007669"/>
    <property type="project" value="TreeGrafter"/>
</dbReference>
<proteinExistence type="predicted"/>
<keyword evidence="4" id="KW-1185">Reference proteome</keyword>
<dbReference type="Gene3D" id="3.40.50.11210">
    <property type="entry name" value="Rap/Ran-GAP"/>
    <property type="match status" value="1"/>
</dbReference>
<accession>A0A915CVG1</accession>
<dbReference type="SUPFAM" id="SSF111347">
    <property type="entry name" value="Rap/Ran-GAP"/>
    <property type="match status" value="1"/>
</dbReference>
<evidence type="ECO:0000313" key="5">
    <source>
        <dbReference type="WBParaSite" id="jg13075"/>
    </source>
</evidence>
<dbReference type="GO" id="GO:0005096">
    <property type="term" value="F:GTPase activator activity"/>
    <property type="evidence" value="ECO:0007669"/>
    <property type="project" value="UniProtKB-KW"/>
</dbReference>
<evidence type="ECO:0000256" key="1">
    <source>
        <dbReference type="ARBA" id="ARBA00022468"/>
    </source>
</evidence>
<dbReference type="InterPro" id="IPR027107">
    <property type="entry name" value="Tuberin/Ral-act_asu"/>
</dbReference>
<organism evidence="4 5">
    <name type="scientific">Ditylenchus dipsaci</name>
    <dbReference type="NCBI Taxonomy" id="166011"/>
    <lineage>
        <taxon>Eukaryota</taxon>
        <taxon>Metazoa</taxon>
        <taxon>Ecdysozoa</taxon>
        <taxon>Nematoda</taxon>
        <taxon>Chromadorea</taxon>
        <taxon>Rhabditida</taxon>
        <taxon>Tylenchina</taxon>
        <taxon>Tylenchomorpha</taxon>
        <taxon>Sphaerularioidea</taxon>
        <taxon>Anguinidae</taxon>
        <taxon>Anguininae</taxon>
        <taxon>Ditylenchus</taxon>
    </lineage>
</organism>
<protein>
    <submittedName>
        <fullName evidence="5">Rap-GAP domain-containing protein</fullName>
    </submittedName>
</protein>
<dbReference type="PANTHER" id="PTHR10063:SF11">
    <property type="entry name" value="RHO GTPASE-ACTIVATING PROTEIN CG5521-RELATED"/>
    <property type="match status" value="1"/>
</dbReference>
<name>A0A915CVG1_9BILA</name>
<dbReference type="PANTHER" id="PTHR10063">
    <property type="entry name" value="TUBERIN"/>
    <property type="match status" value="1"/>
</dbReference>
<dbReference type="InterPro" id="IPR035974">
    <property type="entry name" value="Rap/Ran-GAP_sf"/>
</dbReference>
<evidence type="ECO:0000313" key="4">
    <source>
        <dbReference type="Proteomes" id="UP000887574"/>
    </source>
</evidence>
<dbReference type="GO" id="GO:0005634">
    <property type="term" value="C:nucleus"/>
    <property type="evidence" value="ECO:0007669"/>
    <property type="project" value="InterPro"/>
</dbReference>
<feature type="domain" description="Rap-GAP" evidence="3">
    <location>
        <begin position="335"/>
        <end position="537"/>
    </location>
</feature>
<feature type="compositionally biased region" description="Polar residues" evidence="2">
    <location>
        <begin position="242"/>
        <end position="258"/>
    </location>
</feature>
<dbReference type="WBParaSite" id="jg13075">
    <property type="protein sequence ID" value="jg13075"/>
    <property type="gene ID" value="jg13075"/>
</dbReference>
<keyword evidence="1" id="KW-0343">GTPase activation</keyword>
<dbReference type="InterPro" id="IPR000331">
    <property type="entry name" value="Rap/Ran_GAP_dom"/>
</dbReference>
<evidence type="ECO:0000259" key="3">
    <source>
        <dbReference type="PROSITE" id="PS50085"/>
    </source>
</evidence>
<dbReference type="FunFam" id="3.40.50.11210:FF:000001">
    <property type="entry name" value="Ral GTPase-activating protein subunit alpha-1 isoform 1"/>
    <property type="match status" value="1"/>
</dbReference>
<evidence type="ECO:0000256" key="2">
    <source>
        <dbReference type="SAM" id="MobiDB-lite"/>
    </source>
</evidence>
<reference evidence="5" key="1">
    <citation type="submission" date="2022-11" db="UniProtKB">
        <authorList>
            <consortium name="WormBaseParasite"/>
        </authorList>
    </citation>
    <scope>IDENTIFICATION</scope>
</reference>
<dbReference type="AlphaFoldDB" id="A0A915CVG1"/>
<dbReference type="Pfam" id="PF02145">
    <property type="entry name" value="Rap_GAP"/>
    <property type="match status" value="1"/>
</dbReference>
<sequence length="560" mass="62447">MVSQGELSSKAVRVAALLCLSHPEAEKILLSLLENSEVELDVDCVVLTVNALCILVVERADAQLFDTLLKLLCGQKKMAAKLVPILCSNLGFVGRLGMESRLAKAMLEEAGQRWLFEGLLVRLHSQFPLPGFSVDQWNSLLPGGEGLAHKDCSSSVFVGMEGALMSFDKTENNNYLWTRSMVGRHCYASGAGFQVQEEEEVPVNTWLKSLCSNVRQQSSVGSDPSQKDDHLSDPFKQLPRPTVSSYSGTDVTNHSPVSTSLSNLEMSDFLHFIENSHREPEPLSEEKWKDEMQESAVLDIENKNNPCSSTWRQFATDFRLLEKTSKVPTSFHRDLKHLDSTLCREVHKVAVIYVAKDQEDKHSILSNTSASALFNKFVDGLGWTVQIGSPKFQGYCGGLPAGQIAPYFASANTELIFHISTMLTGDATQKLKHLGNDEVHVVWSENPKCYRRELIATRFCDILIVLYPASANLVRVQVETQDSSLQFGPLFDGACVHIKQIASLTRETVLNASRAYRNARVECDRPNKHREKVFSQTKELLSHMPLKEAIVRLYAPMLNS</sequence>
<dbReference type="Proteomes" id="UP000887574">
    <property type="component" value="Unplaced"/>
</dbReference>
<dbReference type="GO" id="GO:0051056">
    <property type="term" value="P:regulation of small GTPase mediated signal transduction"/>
    <property type="evidence" value="ECO:0007669"/>
    <property type="project" value="InterPro"/>
</dbReference>
<feature type="region of interest" description="Disordered" evidence="2">
    <location>
        <begin position="217"/>
        <end position="258"/>
    </location>
</feature>
<dbReference type="PROSITE" id="PS50085">
    <property type="entry name" value="RAPGAP"/>
    <property type="match status" value="1"/>
</dbReference>